<dbReference type="Proteomes" id="UP000061839">
    <property type="component" value="Chromosome"/>
</dbReference>
<comment type="cofactor">
    <cofactor evidence="1">
        <name>FMN</name>
        <dbReference type="ChEBI" id="CHEBI:58210"/>
    </cofactor>
</comment>
<dbReference type="PANTHER" id="PTHR42747:SF3">
    <property type="entry name" value="NITRONATE MONOOXYGENASE-RELATED"/>
    <property type="match status" value="1"/>
</dbReference>
<dbReference type="PANTHER" id="PTHR42747">
    <property type="entry name" value="NITRONATE MONOOXYGENASE-RELATED"/>
    <property type="match status" value="1"/>
</dbReference>
<gene>
    <name evidence="10" type="ORF">UM93_08865</name>
</gene>
<evidence type="ECO:0000256" key="8">
    <source>
        <dbReference type="ARBA" id="ARBA00031155"/>
    </source>
</evidence>
<evidence type="ECO:0000313" key="10">
    <source>
        <dbReference type="EMBL" id="AJT43000.1"/>
    </source>
</evidence>
<keyword evidence="5" id="KW-0288">FMN</keyword>
<keyword evidence="3" id="KW-0216">Detoxification</keyword>
<evidence type="ECO:0000256" key="1">
    <source>
        <dbReference type="ARBA" id="ARBA00001917"/>
    </source>
</evidence>
<evidence type="ECO:0000313" key="11">
    <source>
        <dbReference type="Proteomes" id="UP000061839"/>
    </source>
</evidence>
<dbReference type="Pfam" id="PF03060">
    <property type="entry name" value="NMO"/>
    <property type="match status" value="1"/>
</dbReference>
<dbReference type="GO" id="GO:0018580">
    <property type="term" value="F:nitronate monooxygenase activity"/>
    <property type="evidence" value="ECO:0007669"/>
    <property type="project" value="InterPro"/>
</dbReference>
<dbReference type="InterPro" id="IPR004136">
    <property type="entry name" value="NMO"/>
</dbReference>
<reference evidence="10 11" key="1">
    <citation type="journal article" date="2015" name="Genome Announc.">
        <title>Complete Genome Sequencing of Protease-Producing Novel Arthrobacter sp. Strain IHBB 11108 Using PacBio Single-Molecule Real-Time Sequencing Technology.</title>
        <authorList>
            <person name="Kiran S."/>
            <person name="Swarnkar M.K."/>
            <person name="Pal M."/>
            <person name="Thakur R."/>
            <person name="Tewari R."/>
            <person name="Singh A.K."/>
            <person name="Gulati A."/>
        </authorList>
    </citation>
    <scope>NUCLEOTIDE SEQUENCE [LARGE SCALE GENOMIC DNA]</scope>
    <source>
        <strain evidence="10 11">IHBB 11108</strain>
    </source>
</reference>
<evidence type="ECO:0000256" key="2">
    <source>
        <dbReference type="ARBA" id="ARBA00009881"/>
    </source>
</evidence>
<dbReference type="GO" id="GO:0016627">
    <property type="term" value="F:oxidoreductase activity, acting on the CH-CH group of donors"/>
    <property type="evidence" value="ECO:0007669"/>
    <property type="project" value="InterPro"/>
</dbReference>
<evidence type="ECO:0000256" key="7">
    <source>
        <dbReference type="ARBA" id="ARBA00023033"/>
    </source>
</evidence>
<evidence type="ECO:0000256" key="5">
    <source>
        <dbReference type="ARBA" id="ARBA00022643"/>
    </source>
</evidence>
<evidence type="ECO:0000256" key="4">
    <source>
        <dbReference type="ARBA" id="ARBA00022630"/>
    </source>
</evidence>
<keyword evidence="11" id="KW-1185">Reference proteome</keyword>
<keyword evidence="6" id="KW-0560">Oxidoreductase</keyword>
<dbReference type="CDD" id="cd04730">
    <property type="entry name" value="NPD_like"/>
    <property type="match status" value="1"/>
</dbReference>
<dbReference type="KEGG" id="ari:UM93_08865"/>
<dbReference type="HOGENOM" id="CLU_038732_5_1_11"/>
<dbReference type="InterPro" id="IPR013785">
    <property type="entry name" value="Aldolase_TIM"/>
</dbReference>
<sequence>MVGGSGMFDSNLIVAPMAGGPSTPELVVAAAESGAIGFLAAGYKSVDALATQISAVRQSTENFGVNLFVPDQRPVDQGALAAYRVELQTEASRYRVELPELAGPDDDAWSEKLDLLTAQPPRFVSFTFGLPSSRVLSTLQRQGSLVLATVTSAEEAQQATELGVDALVLQHPDAGGHSAAFLDLEATPWSGSLHGLLKAVRQLSSLPLVAAGGIADSAAVSGSLQAGASAVQLGTAFLKAKEAGTKEVHRSALDDRRFGRTARTRAFSGRWARGLENRFIREHSGAPSGYPQIHHLTSELRSAAAAQGDADGVNLWAGTGYSLARTATSAEIIAELSRQI</sequence>
<dbReference type="AlphaFoldDB" id="A0A0D4C3N9"/>
<proteinExistence type="inferred from homology"/>
<dbReference type="PROSITE" id="PS00912">
    <property type="entry name" value="DHODEHASE_2"/>
    <property type="match status" value="1"/>
</dbReference>
<dbReference type="GO" id="GO:0006207">
    <property type="term" value="P:'de novo' pyrimidine nucleobase biosynthetic process"/>
    <property type="evidence" value="ECO:0007669"/>
    <property type="project" value="InterPro"/>
</dbReference>
<name>A0A0D4C3N9_9MICC</name>
<dbReference type="SUPFAM" id="SSF51412">
    <property type="entry name" value="Inosine monophosphate dehydrogenase (IMPDH)"/>
    <property type="match status" value="1"/>
</dbReference>
<keyword evidence="4" id="KW-0285">Flavoprotein</keyword>
<evidence type="ECO:0000256" key="3">
    <source>
        <dbReference type="ARBA" id="ARBA00022575"/>
    </source>
</evidence>
<dbReference type="EMBL" id="CP011005">
    <property type="protein sequence ID" value="AJT43000.1"/>
    <property type="molecule type" value="Genomic_DNA"/>
</dbReference>
<comment type="catalytic activity">
    <reaction evidence="9">
        <text>3 propionate 3-nitronate + 3 O2 + H2O = 3 3-oxopropanoate + 2 nitrate + nitrite + H2O2 + 3 H(+)</text>
        <dbReference type="Rhea" id="RHEA:57332"/>
        <dbReference type="ChEBI" id="CHEBI:15377"/>
        <dbReference type="ChEBI" id="CHEBI:15378"/>
        <dbReference type="ChEBI" id="CHEBI:15379"/>
        <dbReference type="ChEBI" id="CHEBI:16240"/>
        <dbReference type="ChEBI" id="CHEBI:16301"/>
        <dbReference type="ChEBI" id="CHEBI:17632"/>
        <dbReference type="ChEBI" id="CHEBI:33190"/>
        <dbReference type="ChEBI" id="CHEBI:136067"/>
    </reaction>
</comment>
<protein>
    <recommendedName>
        <fullName evidence="8">Propionate 3-nitronate monooxygenase</fullName>
    </recommendedName>
</protein>
<dbReference type="PATRIC" id="fig|1618207.4.peg.1797"/>
<evidence type="ECO:0000256" key="6">
    <source>
        <dbReference type="ARBA" id="ARBA00023002"/>
    </source>
</evidence>
<evidence type="ECO:0000256" key="9">
    <source>
        <dbReference type="ARBA" id="ARBA00049401"/>
    </source>
</evidence>
<dbReference type="STRING" id="1618207.UM93_08865"/>
<dbReference type="Gene3D" id="3.20.20.70">
    <property type="entry name" value="Aldolase class I"/>
    <property type="match status" value="1"/>
</dbReference>
<dbReference type="GO" id="GO:0009636">
    <property type="term" value="P:response to toxic substance"/>
    <property type="evidence" value="ECO:0007669"/>
    <property type="project" value="UniProtKB-KW"/>
</dbReference>
<keyword evidence="7" id="KW-0503">Monooxygenase</keyword>
<accession>A0A0D4C3N9</accession>
<comment type="similarity">
    <text evidence="2">Belongs to the nitronate monooxygenase family. NMO class I subfamily.</text>
</comment>
<dbReference type="InterPro" id="IPR001295">
    <property type="entry name" value="Dihydroorotate_DH_CS"/>
</dbReference>
<organism evidence="10 11">
    <name type="scientific">Psychromicrobium lacuslunae</name>
    <dbReference type="NCBI Taxonomy" id="1618207"/>
    <lineage>
        <taxon>Bacteria</taxon>
        <taxon>Bacillati</taxon>
        <taxon>Actinomycetota</taxon>
        <taxon>Actinomycetes</taxon>
        <taxon>Micrococcales</taxon>
        <taxon>Micrococcaceae</taxon>
        <taxon>Psychromicrobium</taxon>
    </lineage>
</organism>